<dbReference type="GO" id="GO:0005829">
    <property type="term" value="C:cytosol"/>
    <property type="evidence" value="ECO:0007669"/>
    <property type="project" value="TreeGrafter"/>
</dbReference>
<keyword evidence="3" id="KW-0963">Cytoplasm</keyword>
<comment type="caution">
    <text evidence="5">The sequence shown here is derived from an EMBL/GenBank/DDBJ whole genome shotgun (WGS) entry which is preliminary data.</text>
</comment>
<evidence type="ECO:0000256" key="3">
    <source>
        <dbReference type="RuleBase" id="RU367104"/>
    </source>
</evidence>
<dbReference type="GO" id="GO:0016579">
    <property type="term" value="P:protein deubiquitination"/>
    <property type="evidence" value="ECO:0007669"/>
    <property type="project" value="TreeGrafter"/>
</dbReference>
<comment type="function">
    <text evidence="3">Hydrolase that can remove conjugated ubiquitin from proteins and may therefore play an important regulatory role at the level of protein turnover by preventing degradation.</text>
</comment>
<evidence type="ECO:0000256" key="1">
    <source>
        <dbReference type="ARBA" id="ARBA00000707"/>
    </source>
</evidence>
<dbReference type="GO" id="GO:0004843">
    <property type="term" value="F:cysteine-type deubiquitinase activity"/>
    <property type="evidence" value="ECO:0007669"/>
    <property type="project" value="UniProtKB-UniRule"/>
</dbReference>
<keyword evidence="6" id="KW-1185">Reference proteome</keyword>
<dbReference type="GO" id="GO:0036503">
    <property type="term" value="P:ERAD pathway"/>
    <property type="evidence" value="ECO:0007669"/>
    <property type="project" value="TreeGrafter"/>
</dbReference>
<dbReference type="EC" id="3.4.19.12" evidence="3"/>
<dbReference type="OrthoDB" id="1661667at2759"/>
<dbReference type="PANTHER" id="PTHR13312">
    <property type="entry name" value="HIV-INDUCED PROTEIN-7-LIKE PROTEASE"/>
    <property type="match status" value="1"/>
</dbReference>
<feature type="region of interest" description="Disordered" evidence="4">
    <location>
        <begin position="71"/>
        <end position="92"/>
    </location>
</feature>
<dbReference type="Proteomes" id="UP000652761">
    <property type="component" value="Unassembled WGS sequence"/>
</dbReference>
<organism evidence="5 6">
    <name type="scientific">Colocasia esculenta</name>
    <name type="common">Wild taro</name>
    <name type="synonym">Arum esculentum</name>
    <dbReference type="NCBI Taxonomy" id="4460"/>
    <lineage>
        <taxon>Eukaryota</taxon>
        <taxon>Viridiplantae</taxon>
        <taxon>Streptophyta</taxon>
        <taxon>Embryophyta</taxon>
        <taxon>Tracheophyta</taxon>
        <taxon>Spermatophyta</taxon>
        <taxon>Magnoliopsida</taxon>
        <taxon>Liliopsida</taxon>
        <taxon>Araceae</taxon>
        <taxon>Aroideae</taxon>
        <taxon>Colocasieae</taxon>
        <taxon>Colocasia</taxon>
    </lineage>
</organism>
<name>A0A843VRJ8_COLES</name>
<keyword evidence="3" id="KW-0833">Ubl conjugation pathway</keyword>
<keyword evidence="3" id="KW-0645">Protease</keyword>
<evidence type="ECO:0000313" key="5">
    <source>
        <dbReference type="EMBL" id="MQL96897.1"/>
    </source>
</evidence>
<dbReference type="EMBL" id="NMUH01001973">
    <property type="protein sequence ID" value="MQL96897.1"/>
    <property type="molecule type" value="Genomic_DNA"/>
</dbReference>
<reference evidence="5" key="1">
    <citation type="submission" date="2017-07" db="EMBL/GenBank/DDBJ databases">
        <title>Taro Niue Genome Assembly and Annotation.</title>
        <authorList>
            <person name="Atibalentja N."/>
            <person name="Keating K."/>
            <person name="Fields C.J."/>
        </authorList>
    </citation>
    <scope>NUCLEOTIDE SEQUENCE</scope>
    <source>
        <strain evidence="5">Niue_2</strain>
        <tissue evidence="5">Leaf</tissue>
    </source>
</reference>
<feature type="region of interest" description="Disordered" evidence="4">
    <location>
        <begin position="1"/>
        <end position="33"/>
    </location>
</feature>
<evidence type="ECO:0000256" key="4">
    <source>
        <dbReference type="SAM" id="MobiDB-lite"/>
    </source>
</evidence>
<comment type="catalytic activity">
    <reaction evidence="1 3">
        <text>Thiol-dependent hydrolysis of ester, thioester, amide, peptide and isopeptide bonds formed by the C-terminal Gly of ubiquitin (a 76-residue protein attached to proteins as an intracellular targeting signal).</text>
        <dbReference type="EC" id="3.4.19.12"/>
    </reaction>
</comment>
<sequence length="299" mass="32972">MDHLSIGNTPDWASDSLSRLPPAGSSHSRSGQNGWATCWTGQLVRRPAIAQPFWAKRLGDVLDWPAGSSHSRRTAVAQPSHSRHTAMAWPSHSHRTAVLGKTAGRRAGLASWFVLVPAGSGRATGGVRLQIKEKLLTDGTTRNNQGKLFALACRERKALRVRIHPGKCSCGMEGSVVRRVIPSDNSCLFNAVGYVMEHNKHKAPELRQVIAATVASDPTKYNEAFLGKPNPEYVEWILDPEKWGEIKSLEMEFLQFFPVLRQEQGERSIASMPTPLLLSFICFQSTSLTPIYCSVSVLF</sequence>
<evidence type="ECO:0000256" key="2">
    <source>
        <dbReference type="ARBA" id="ARBA00022801"/>
    </source>
</evidence>
<accession>A0A843VRJ8</accession>
<comment type="subcellular location">
    <subcellularLocation>
        <location evidence="3">Cytoplasm</location>
    </subcellularLocation>
</comment>
<keyword evidence="2 3" id="KW-0378">Hydrolase</keyword>
<dbReference type="PANTHER" id="PTHR13312:SF0">
    <property type="entry name" value="UBIQUITIN THIOESTERASE OTU1"/>
    <property type="match status" value="1"/>
</dbReference>
<proteinExistence type="predicted"/>
<evidence type="ECO:0000313" key="6">
    <source>
        <dbReference type="Proteomes" id="UP000652761"/>
    </source>
</evidence>
<dbReference type="GO" id="GO:0030968">
    <property type="term" value="P:endoplasmic reticulum unfolded protein response"/>
    <property type="evidence" value="ECO:0007669"/>
    <property type="project" value="TreeGrafter"/>
</dbReference>
<dbReference type="GO" id="GO:0005634">
    <property type="term" value="C:nucleus"/>
    <property type="evidence" value="ECO:0007669"/>
    <property type="project" value="TreeGrafter"/>
</dbReference>
<dbReference type="AlphaFoldDB" id="A0A843VRJ8"/>
<protein>
    <recommendedName>
        <fullName evidence="3">Ubiquitin thioesterase OTU</fullName>
        <ecNumber evidence="3">3.4.19.12</ecNumber>
    </recommendedName>
</protein>
<dbReference type="Gene3D" id="3.90.70.80">
    <property type="match status" value="1"/>
</dbReference>
<keyword evidence="3" id="KW-0788">Thiol protease</keyword>
<gene>
    <name evidence="5" type="ORF">Taro_029577</name>
</gene>